<dbReference type="Pfam" id="PF03466">
    <property type="entry name" value="LysR_substrate"/>
    <property type="match status" value="1"/>
</dbReference>
<evidence type="ECO:0000256" key="3">
    <source>
        <dbReference type="ARBA" id="ARBA00023125"/>
    </source>
</evidence>
<dbReference type="Pfam" id="PF00126">
    <property type="entry name" value="HTH_1"/>
    <property type="match status" value="1"/>
</dbReference>
<keyword evidence="2" id="KW-0805">Transcription regulation</keyword>
<dbReference type="Proteomes" id="UP000321776">
    <property type="component" value="Unassembled WGS sequence"/>
</dbReference>
<dbReference type="EMBL" id="VOQS01000003">
    <property type="protein sequence ID" value="TXC84809.1"/>
    <property type="molecule type" value="Genomic_DNA"/>
</dbReference>
<comment type="caution">
    <text evidence="6">The sequence shown here is derived from an EMBL/GenBank/DDBJ whole genome shotgun (WGS) entry which is preliminary data.</text>
</comment>
<protein>
    <submittedName>
        <fullName evidence="6">LysR family transcriptional regulator</fullName>
    </submittedName>
</protein>
<dbReference type="PROSITE" id="PS50931">
    <property type="entry name" value="HTH_LYSR"/>
    <property type="match status" value="1"/>
</dbReference>
<dbReference type="SUPFAM" id="SSF53850">
    <property type="entry name" value="Periplasmic binding protein-like II"/>
    <property type="match status" value="1"/>
</dbReference>
<comment type="similarity">
    <text evidence="1">Belongs to the LysR transcriptional regulatory family.</text>
</comment>
<dbReference type="AlphaFoldDB" id="A0A5C6VIT0"/>
<dbReference type="GO" id="GO:0003677">
    <property type="term" value="F:DNA binding"/>
    <property type="evidence" value="ECO:0007669"/>
    <property type="project" value="UniProtKB-KW"/>
</dbReference>
<dbReference type="InterPro" id="IPR036390">
    <property type="entry name" value="WH_DNA-bd_sf"/>
</dbReference>
<dbReference type="PANTHER" id="PTHR30419:SF8">
    <property type="entry name" value="NITROGEN ASSIMILATION TRANSCRIPTIONAL ACTIVATOR-RELATED"/>
    <property type="match status" value="1"/>
</dbReference>
<evidence type="ECO:0000256" key="4">
    <source>
        <dbReference type="ARBA" id="ARBA00023163"/>
    </source>
</evidence>
<keyword evidence="4" id="KW-0804">Transcription</keyword>
<reference evidence="6 7" key="1">
    <citation type="journal article" date="2018" name="Int. J. Syst. Evol. Microbiol.">
        <title>Paraburkholderia azotifigens sp. nov., a nitrogen-fixing bacterium isolated from paddy soil.</title>
        <authorList>
            <person name="Choi G.M."/>
            <person name="Im W.T."/>
        </authorList>
    </citation>
    <scope>NUCLEOTIDE SEQUENCE [LARGE SCALE GENOMIC DNA]</scope>
    <source>
        <strain evidence="6 7">NF 2-5-3</strain>
    </source>
</reference>
<accession>A0A5C6VIT0</accession>
<dbReference type="GO" id="GO:0003700">
    <property type="term" value="F:DNA-binding transcription factor activity"/>
    <property type="evidence" value="ECO:0007669"/>
    <property type="project" value="InterPro"/>
</dbReference>
<gene>
    <name evidence="6" type="ORF">FRZ40_19365</name>
</gene>
<dbReference type="InterPro" id="IPR050950">
    <property type="entry name" value="HTH-type_LysR_regulators"/>
</dbReference>
<dbReference type="InterPro" id="IPR005119">
    <property type="entry name" value="LysR_subst-bd"/>
</dbReference>
<organism evidence="6 7">
    <name type="scientific">Paraburkholderia azotifigens</name>
    <dbReference type="NCBI Taxonomy" id="2057004"/>
    <lineage>
        <taxon>Bacteria</taxon>
        <taxon>Pseudomonadati</taxon>
        <taxon>Pseudomonadota</taxon>
        <taxon>Betaproteobacteria</taxon>
        <taxon>Burkholderiales</taxon>
        <taxon>Burkholderiaceae</taxon>
        <taxon>Paraburkholderia</taxon>
    </lineage>
</organism>
<dbReference type="Gene3D" id="3.40.190.290">
    <property type="match status" value="1"/>
</dbReference>
<dbReference type="PANTHER" id="PTHR30419">
    <property type="entry name" value="HTH-TYPE TRANSCRIPTIONAL REGULATOR YBHD"/>
    <property type="match status" value="1"/>
</dbReference>
<feature type="domain" description="HTH lysR-type" evidence="5">
    <location>
        <begin position="9"/>
        <end position="66"/>
    </location>
</feature>
<keyword evidence="3" id="KW-0238">DNA-binding</keyword>
<dbReference type="InterPro" id="IPR000847">
    <property type="entry name" value="LysR_HTH_N"/>
</dbReference>
<sequence length="319" mass="35192">MGLTTMRTINHQRLRYFHAVLTHGSIRGAADDMNTSPSVITRQIRLLEDELGVALFERGAKGVRPTEPAAHLLEFWEGCQSQQEKLEDQLHAFRGLRHGRVQLAVSEGFIDTLTEDVLAPFCAKYPALTIEMSMLTRDGIVEEIAGDRAHIGLAYNPPPHPRIRWLASSIQRAVLLLRREHPLAQKKRPATIDDLRAFPLALMPQSFGIGHAVKMLEIAEGMQIQPAMTTNSLAVLKRMVAAENFVTLIGEFAARREVASGELTTVPVDHPLFQGAQARLLVKSSRALTPGPLELLRWIQQRLSVFSAGNAGGVSPVTV</sequence>
<dbReference type="SUPFAM" id="SSF46785">
    <property type="entry name" value="Winged helix' DNA-binding domain"/>
    <property type="match status" value="1"/>
</dbReference>
<dbReference type="Gene3D" id="1.10.10.10">
    <property type="entry name" value="Winged helix-like DNA-binding domain superfamily/Winged helix DNA-binding domain"/>
    <property type="match status" value="1"/>
</dbReference>
<evidence type="ECO:0000313" key="7">
    <source>
        <dbReference type="Proteomes" id="UP000321776"/>
    </source>
</evidence>
<dbReference type="GO" id="GO:0005829">
    <property type="term" value="C:cytosol"/>
    <property type="evidence" value="ECO:0007669"/>
    <property type="project" value="TreeGrafter"/>
</dbReference>
<evidence type="ECO:0000256" key="1">
    <source>
        <dbReference type="ARBA" id="ARBA00009437"/>
    </source>
</evidence>
<evidence type="ECO:0000313" key="6">
    <source>
        <dbReference type="EMBL" id="TXC84809.1"/>
    </source>
</evidence>
<evidence type="ECO:0000259" key="5">
    <source>
        <dbReference type="PROSITE" id="PS50931"/>
    </source>
</evidence>
<dbReference type="InterPro" id="IPR036388">
    <property type="entry name" value="WH-like_DNA-bd_sf"/>
</dbReference>
<evidence type="ECO:0000256" key="2">
    <source>
        <dbReference type="ARBA" id="ARBA00023015"/>
    </source>
</evidence>
<proteinExistence type="inferred from homology"/>
<name>A0A5C6VIT0_9BURK</name>